<dbReference type="Pfam" id="PF01380">
    <property type="entry name" value="SIS"/>
    <property type="match status" value="1"/>
</dbReference>
<name>A0A2V2FWB0_9FIRM</name>
<evidence type="ECO:0000313" key="7">
    <source>
        <dbReference type="Proteomes" id="UP000247612"/>
    </source>
</evidence>
<dbReference type="AlphaFoldDB" id="A0A2V2FWB0"/>
<dbReference type="CDD" id="cd05010">
    <property type="entry name" value="SIS_AgaS_like"/>
    <property type="match status" value="1"/>
</dbReference>
<dbReference type="PANTHER" id="PTHR32502:SF3">
    <property type="entry name" value="D-GALACTOSAMINE-6-PHOSPHATE DEAMINASE AGAS-RELATED"/>
    <property type="match status" value="1"/>
</dbReference>
<dbReference type="EMBL" id="QJKH01000002">
    <property type="protein sequence ID" value="PXX81125.1"/>
    <property type="molecule type" value="Genomic_DNA"/>
</dbReference>
<dbReference type="GO" id="GO:0097367">
    <property type="term" value="F:carbohydrate derivative binding"/>
    <property type="evidence" value="ECO:0007669"/>
    <property type="project" value="InterPro"/>
</dbReference>
<dbReference type="Gene3D" id="3.40.50.10490">
    <property type="entry name" value="Glucose-6-phosphate isomerase like protein, domain 1"/>
    <property type="match status" value="2"/>
</dbReference>
<keyword evidence="3" id="KW-0378">Hydrolase</keyword>
<protein>
    <submittedName>
        <fullName evidence="6">Galactosamine 6-phosphate isomerase AgaS</fullName>
    </submittedName>
</protein>
<organism evidence="6 7">
    <name type="scientific">Dielma fastidiosa</name>
    <dbReference type="NCBI Taxonomy" id="1034346"/>
    <lineage>
        <taxon>Bacteria</taxon>
        <taxon>Bacillati</taxon>
        <taxon>Bacillota</taxon>
        <taxon>Erysipelotrichia</taxon>
        <taxon>Erysipelotrichales</taxon>
        <taxon>Erysipelotrichaceae</taxon>
        <taxon>Dielma</taxon>
    </lineage>
</organism>
<dbReference type="STRING" id="1034346.GCA_000313565_02319"/>
<feature type="domain" description="SIS" evidence="5">
    <location>
        <begin position="219"/>
        <end position="370"/>
    </location>
</feature>
<dbReference type="GO" id="GO:0016787">
    <property type="term" value="F:hydrolase activity"/>
    <property type="evidence" value="ECO:0007669"/>
    <property type="project" value="UniProtKB-KW"/>
</dbReference>
<dbReference type="GO" id="GO:0016853">
    <property type="term" value="F:isomerase activity"/>
    <property type="evidence" value="ECO:0007669"/>
    <property type="project" value="UniProtKB-KW"/>
</dbReference>
<evidence type="ECO:0000259" key="5">
    <source>
        <dbReference type="PROSITE" id="PS51464"/>
    </source>
</evidence>
<dbReference type="InterPro" id="IPR035466">
    <property type="entry name" value="GlmS/AgaS_SIS"/>
</dbReference>
<dbReference type="OrthoDB" id="9779207at2"/>
<keyword evidence="7" id="KW-1185">Reference proteome</keyword>
<proteinExistence type="inferred from homology"/>
<dbReference type="CDD" id="cd05008">
    <property type="entry name" value="SIS_GlmS_GlmD_1"/>
    <property type="match status" value="1"/>
</dbReference>
<gene>
    <name evidence="6" type="ORF">DES51_102246</name>
</gene>
<dbReference type="GeneID" id="94441314"/>
<comment type="similarity">
    <text evidence="1">Belongs to the SIS family. AgaS subfamily.</text>
</comment>
<dbReference type="SUPFAM" id="SSF53697">
    <property type="entry name" value="SIS domain"/>
    <property type="match status" value="1"/>
</dbReference>
<keyword evidence="2" id="KW-0677">Repeat</keyword>
<reference evidence="6 7" key="1">
    <citation type="submission" date="2018-05" db="EMBL/GenBank/DDBJ databases">
        <title>Genomic Encyclopedia of Type Strains, Phase IV (KMG-IV): sequencing the most valuable type-strain genomes for metagenomic binning, comparative biology and taxonomic classification.</title>
        <authorList>
            <person name="Goeker M."/>
        </authorList>
    </citation>
    <scope>NUCLEOTIDE SEQUENCE [LARGE SCALE GENOMIC DNA]</scope>
    <source>
        <strain evidence="6 7">JC118</strain>
    </source>
</reference>
<evidence type="ECO:0000256" key="4">
    <source>
        <dbReference type="ARBA" id="ARBA00029292"/>
    </source>
</evidence>
<comment type="caution">
    <text evidence="6">The sequence shown here is derived from an EMBL/GenBank/DDBJ whole genome shotgun (WGS) entry which is preliminary data.</text>
</comment>
<comment type="catalytic activity">
    <reaction evidence="4">
        <text>D-galactosamine 6-phosphate + H2O = D-tagatopyranose 1-phosphate + NH4(+)</text>
        <dbReference type="Rhea" id="RHEA:47680"/>
        <dbReference type="ChEBI" id="CHEBI:15377"/>
        <dbReference type="ChEBI" id="CHEBI:28938"/>
        <dbReference type="ChEBI" id="CHEBI:71674"/>
        <dbReference type="ChEBI" id="CHEBI:138150"/>
    </reaction>
</comment>
<dbReference type="RefSeq" id="WP_022938622.1">
    <property type="nucleotide sequence ID" value="NZ_CABKRQ010000006.1"/>
</dbReference>
<evidence type="ECO:0000313" key="6">
    <source>
        <dbReference type="EMBL" id="PXX81125.1"/>
    </source>
</evidence>
<dbReference type="InterPro" id="IPR046348">
    <property type="entry name" value="SIS_dom_sf"/>
</dbReference>
<dbReference type="PROSITE" id="PS51464">
    <property type="entry name" value="SIS"/>
    <property type="match status" value="2"/>
</dbReference>
<keyword evidence="6" id="KW-0413">Isomerase</keyword>
<dbReference type="GO" id="GO:0005886">
    <property type="term" value="C:plasma membrane"/>
    <property type="evidence" value="ECO:0007669"/>
    <property type="project" value="TreeGrafter"/>
</dbReference>
<dbReference type="InterPro" id="IPR050303">
    <property type="entry name" value="GatZ_KbaZ_carbometab"/>
</dbReference>
<accession>A0A2V2FWB0</accession>
<dbReference type="GO" id="GO:1901135">
    <property type="term" value="P:carbohydrate derivative metabolic process"/>
    <property type="evidence" value="ECO:0007669"/>
    <property type="project" value="InterPro"/>
</dbReference>
<dbReference type="GO" id="GO:0009401">
    <property type="term" value="P:phosphoenolpyruvate-dependent sugar phosphotransferase system"/>
    <property type="evidence" value="ECO:0007669"/>
    <property type="project" value="TreeGrafter"/>
</dbReference>
<dbReference type="Proteomes" id="UP000247612">
    <property type="component" value="Unassembled WGS sequence"/>
</dbReference>
<dbReference type="InterPro" id="IPR035464">
    <property type="entry name" value="SIS_AgaS"/>
</dbReference>
<dbReference type="PANTHER" id="PTHR32502">
    <property type="entry name" value="N-ACETYLGALACTOSAMINE PERMEASE II COMPONENT-RELATED"/>
    <property type="match status" value="1"/>
</dbReference>
<dbReference type="InterPro" id="IPR001347">
    <property type="entry name" value="SIS_dom"/>
</dbReference>
<evidence type="ECO:0000256" key="2">
    <source>
        <dbReference type="ARBA" id="ARBA00022737"/>
    </source>
</evidence>
<evidence type="ECO:0000256" key="1">
    <source>
        <dbReference type="ARBA" id="ARBA00007748"/>
    </source>
</evidence>
<evidence type="ECO:0000256" key="3">
    <source>
        <dbReference type="ARBA" id="ARBA00022801"/>
    </source>
</evidence>
<sequence>MIFGKTEQAWKELSGIFTATEIHQQPDTWEKTIAQIEANKESLKEFIAKTTSQPDYDIILTGAGTSEFVGNALYSYLQKKLNYKVKSYGTTDITATPENYLSQDKPTLLVSFGRSGNSPESVGAVDCAEAVCNNLQHIFVTCNKNGALSLKANENKNCYAINLTDETHDQSFAMTSSYSNMMLATLLAFSLDDLEETVKNVKMILAASRVLLDTRYDEMLKVVDAFDFKRIVYLGSNVLKGTAQESALKMLELTAGKVVTMYDTPMGFRHGPKSIVDDTTLTVVYLSDNAYTRQYEVDLIKEMSGQRKGNKIMAVSSRKDDEVAALVDYFYSFDNETDADNMYLAFEYILAAQLIALYKSLSFGITPDNPCPSGEVNRVVKGVTLYPYTRK</sequence>
<feature type="domain" description="SIS" evidence="5">
    <location>
        <begin position="47"/>
        <end position="197"/>
    </location>
</feature>